<gene>
    <name evidence="1" type="ORF">BDR25DRAFT_282396</name>
</gene>
<protein>
    <submittedName>
        <fullName evidence="1">Uncharacterized protein</fullName>
    </submittedName>
</protein>
<name>A0ACB6R3N8_9PLEO</name>
<evidence type="ECO:0000313" key="1">
    <source>
        <dbReference type="EMBL" id="KAF2473127.1"/>
    </source>
</evidence>
<comment type="caution">
    <text evidence="1">The sequence shown here is derived from an EMBL/GenBank/DDBJ whole genome shotgun (WGS) entry which is preliminary data.</text>
</comment>
<organism evidence="1 2">
    <name type="scientific">Lindgomyces ingoldianus</name>
    <dbReference type="NCBI Taxonomy" id="673940"/>
    <lineage>
        <taxon>Eukaryota</taxon>
        <taxon>Fungi</taxon>
        <taxon>Dikarya</taxon>
        <taxon>Ascomycota</taxon>
        <taxon>Pezizomycotina</taxon>
        <taxon>Dothideomycetes</taxon>
        <taxon>Pleosporomycetidae</taxon>
        <taxon>Pleosporales</taxon>
        <taxon>Lindgomycetaceae</taxon>
        <taxon>Lindgomyces</taxon>
    </lineage>
</organism>
<reference evidence="1" key="1">
    <citation type="journal article" date="2020" name="Stud. Mycol.">
        <title>101 Dothideomycetes genomes: a test case for predicting lifestyles and emergence of pathogens.</title>
        <authorList>
            <person name="Haridas S."/>
            <person name="Albert R."/>
            <person name="Binder M."/>
            <person name="Bloem J."/>
            <person name="Labutti K."/>
            <person name="Salamov A."/>
            <person name="Andreopoulos B."/>
            <person name="Baker S."/>
            <person name="Barry K."/>
            <person name="Bills G."/>
            <person name="Bluhm B."/>
            <person name="Cannon C."/>
            <person name="Castanera R."/>
            <person name="Culley D."/>
            <person name="Daum C."/>
            <person name="Ezra D."/>
            <person name="Gonzalez J."/>
            <person name="Henrissat B."/>
            <person name="Kuo A."/>
            <person name="Liang C."/>
            <person name="Lipzen A."/>
            <person name="Lutzoni F."/>
            <person name="Magnuson J."/>
            <person name="Mondo S."/>
            <person name="Nolan M."/>
            <person name="Ohm R."/>
            <person name="Pangilinan J."/>
            <person name="Park H.-J."/>
            <person name="Ramirez L."/>
            <person name="Alfaro M."/>
            <person name="Sun H."/>
            <person name="Tritt A."/>
            <person name="Yoshinaga Y."/>
            <person name="Zwiers L.-H."/>
            <person name="Turgeon B."/>
            <person name="Goodwin S."/>
            <person name="Spatafora J."/>
            <person name="Crous P."/>
            <person name="Grigoriev I."/>
        </authorList>
    </citation>
    <scope>NUCLEOTIDE SEQUENCE</scope>
    <source>
        <strain evidence="1">ATCC 200398</strain>
    </source>
</reference>
<proteinExistence type="predicted"/>
<accession>A0ACB6R3N8</accession>
<dbReference type="EMBL" id="MU003500">
    <property type="protein sequence ID" value="KAF2473127.1"/>
    <property type="molecule type" value="Genomic_DNA"/>
</dbReference>
<dbReference type="Proteomes" id="UP000799755">
    <property type="component" value="Unassembled WGS sequence"/>
</dbReference>
<evidence type="ECO:0000313" key="2">
    <source>
        <dbReference type="Proteomes" id="UP000799755"/>
    </source>
</evidence>
<keyword evidence="2" id="KW-1185">Reference proteome</keyword>
<sequence length="273" mass="30544">MASRGGRGGRGGRSGTARAPPGTVRIAGVEMAWDLTGLELKKSPTERFPKTSNPPPPPPTAAEKAMHQRLVTLRDRIHDGPLYTVLGDGMKTGLKRKAEDPAPTEASLFNPFTDNLTYSAKYMKVRRRIPRLDTRPYVVDLFPEELRSILSHTTGTTNGTADDGRPTKKPKLLQLSKVTAVSRIEQYLKEEETRALEEKERAEAEEELDEDAEENEEEEEYDEKPDAIDEDDNWSAPSTDSEESDDDYNAEQYFDNGEDDYGGDEGVDENTYE</sequence>